<dbReference type="OrthoDB" id="4003646at2"/>
<feature type="signal peptide" evidence="1">
    <location>
        <begin position="1"/>
        <end position="35"/>
    </location>
</feature>
<evidence type="ECO:0000313" key="2">
    <source>
        <dbReference type="EMBL" id="GEB52796.1"/>
    </source>
</evidence>
<gene>
    <name evidence="2" type="ORF">SCA03_53470</name>
</gene>
<evidence type="ECO:0000313" key="3">
    <source>
        <dbReference type="Proteomes" id="UP000319210"/>
    </source>
</evidence>
<name>A0A4Y3R511_STRCI</name>
<evidence type="ECO:0008006" key="4">
    <source>
        <dbReference type="Google" id="ProtNLM"/>
    </source>
</evidence>
<protein>
    <recommendedName>
        <fullName evidence="4">Ig-like domain-containing protein</fullName>
    </recommendedName>
</protein>
<organism evidence="2 3">
    <name type="scientific">Streptomyces cacaoi</name>
    <dbReference type="NCBI Taxonomy" id="1898"/>
    <lineage>
        <taxon>Bacteria</taxon>
        <taxon>Bacillati</taxon>
        <taxon>Actinomycetota</taxon>
        <taxon>Actinomycetes</taxon>
        <taxon>Kitasatosporales</taxon>
        <taxon>Streptomycetaceae</taxon>
        <taxon>Streptomyces</taxon>
    </lineage>
</organism>
<dbReference type="AlphaFoldDB" id="A0A4Y3R511"/>
<comment type="caution">
    <text evidence="2">The sequence shown here is derived from an EMBL/GenBank/DDBJ whole genome shotgun (WGS) entry which is preliminary data.</text>
</comment>
<dbReference type="Proteomes" id="UP000319210">
    <property type="component" value="Unassembled WGS sequence"/>
</dbReference>
<keyword evidence="3" id="KW-1185">Reference proteome</keyword>
<feature type="chain" id="PRO_5021197289" description="Ig-like domain-containing protein" evidence="1">
    <location>
        <begin position="36"/>
        <end position="330"/>
    </location>
</feature>
<reference evidence="2 3" key="1">
    <citation type="submission" date="2019-06" db="EMBL/GenBank/DDBJ databases">
        <title>Whole genome shotgun sequence of Streptomyces cacaoi subsp. cacaoi NBRC 12748.</title>
        <authorList>
            <person name="Hosoyama A."/>
            <person name="Uohara A."/>
            <person name="Ohji S."/>
            <person name="Ichikawa N."/>
        </authorList>
    </citation>
    <scope>NUCLEOTIDE SEQUENCE [LARGE SCALE GENOMIC DNA]</scope>
    <source>
        <strain evidence="2 3">NBRC 12748</strain>
    </source>
</reference>
<proteinExistence type="predicted"/>
<sequence length="330" mass="35197">MRQPRFRLARRRAPLAPLALAALLTAPLAPTPATARTPVAGAASPTTVVPVQRKSSPTTLLSTRTYRLTAGDKVALDTDPLRFETGSWGAGRPTNVGTTLLLTCVGPDGRRALHAHDGENLTPQEPRRKPDIRALLEASRSGTYRCELRASAYTNAWARGMTVHLIGEPGFASALAGRTAFTWDRPAAAGDLALVPGRVAEPMNVTRPAAAGGERMTVTVDAEVTTCNNTRDYAVCAGRDPSASGAVFRSWLVVQGRDAAGRPVGRTHRSAVVTRTVTAAKHHHMLHHTLPAAVPSAARRLDVRLRTQVVSGDRMVFHAGYGYAHGVVLR</sequence>
<accession>A0A4Y3R511</accession>
<dbReference type="EMBL" id="BJMM01000036">
    <property type="protein sequence ID" value="GEB52796.1"/>
    <property type="molecule type" value="Genomic_DNA"/>
</dbReference>
<keyword evidence="1" id="KW-0732">Signal</keyword>
<dbReference type="RefSeq" id="WP_030888552.1">
    <property type="nucleotide sequence ID" value="NZ_BJMM01000036.1"/>
</dbReference>
<evidence type="ECO:0000256" key="1">
    <source>
        <dbReference type="SAM" id="SignalP"/>
    </source>
</evidence>